<feature type="compositionally biased region" description="Polar residues" evidence="1">
    <location>
        <begin position="15"/>
        <end position="30"/>
    </location>
</feature>
<feature type="region of interest" description="Disordered" evidence="1">
    <location>
        <begin position="1"/>
        <end position="68"/>
    </location>
</feature>
<reference evidence="2 3" key="1">
    <citation type="journal article" date="2021" name="Nat. Plants">
        <title>The Taxus genome provides insights into paclitaxel biosynthesis.</title>
        <authorList>
            <person name="Xiong X."/>
            <person name="Gou J."/>
            <person name="Liao Q."/>
            <person name="Li Y."/>
            <person name="Zhou Q."/>
            <person name="Bi G."/>
            <person name="Li C."/>
            <person name="Du R."/>
            <person name="Wang X."/>
            <person name="Sun T."/>
            <person name="Guo L."/>
            <person name="Liang H."/>
            <person name="Lu P."/>
            <person name="Wu Y."/>
            <person name="Zhang Z."/>
            <person name="Ro D.K."/>
            <person name="Shang Y."/>
            <person name="Huang S."/>
            <person name="Yan J."/>
        </authorList>
    </citation>
    <scope>NUCLEOTIDE SEQUENCE [LARGE SCALE GENOMIC DNA]</scope>
    <source>
        <strain evidence="2">Ta-2019</strain>
    </source>
</reference>
<feature type="region of interest" description="Disordered" evidence="1">
    <location>
        <begin position="118"/>
        <end position="138"/>
    </location>
</feature>
<dbReference type="EMBL" id="JAHRHJ020000009">
    <property type="protein sequence ID" value="KAH9300176.1"/>
    <property type="molecule type" value="Genomic_DNA"/>
</dbReference>
<proteinExistence type="predicted"/>
<evidence type="ECO:0000256" key="1">
    <source>
        <dbReference type="SAM" id="MobiDB-lite"/>
    </source>
</evidence>
<comment type="caution">
    <text evidence="2">The sequence shown here is derived from an EMBL/GenBank/DDBJ whole genome shotgun (WGS) entry which is preliminary data.</text>
</comment>
<feature type="region of interest" description="Disordered" evidence="1">
    <location>
        <begin position="175"/>
        <end position="226"/>
    </location>
</feature>
<sequence>MKQLQNLGNELVTLKRQQAQSFRPSYQSQTQPNRQPYQPNRPPNPATNQNQVRPPANRPFQPYNPNAASTSKALVPVQNNIAQEYDWCFPCNEPHNQSMCFNGALNQALMVTTTGVESEVSQETNQQQGTSQQNTTPNETTLVNWQAEDFCGMNQTISQNVAANTWSKKRNIGEGKSLALGDPQPSITPQSVGKQNAVPNVQGQPKPPSRPAQMPAVAAHVQEKNV</sequence>
<dbReference type="AlphaFoldDB" id="A0AA38FGB3"/>
<evidence type="ECO:0000313" key="2">
    <source>
        <dbReference type="EMBL" id="KAH9300176.1"/>
    </source>
</evidence>
<keyword evidence="3" id="KW-1185">Reference proteome</keyword>
<dbReference type="Proteomes" id="UP000824469">
    <property type="component" value="Unassembled WGS sequence"/>
</dbReference>
<evidence type="ECO:0000313" key="3">
    <source>
        <dbReference type="Proteomes" id="UP000824469"/>
    </source>
</evidence>
<name>A0AA38FGB3_TAXCH</name>
<feature type="compositionally biased region" description="Low complexity" evidence="1">
    <location>
        <begin position="121"/>
        <end position="136"/>
    </location>
</feature>
<gene>
    <name evidence="2" type="ORF">KI387_011759</name>
</gene>
<protein>
    <submittedName>
        <fullName evidence="2">Uncharacterized protein</fullName>
    </submittedName>
</protein>
<feature type="compositionally biased region" description="Polar residues" evidence="1">
    <location>
        <begin position="185"/>
        <end position="203"/>
    </location>
</feature>
<accession>A0AA38FGB3</accession>
<organism evidence="2 3">
    <name type="scientific">Taxus chinensis</name>
    <name type="common">Chinese yew</name>
    <name type="synonym">Taxus wallichiana var. chinensis</name>
    <dbReference type="NCBI Taxonomy" id="29808"/>
    <lineage>
        <taxon>Eukaryota</taxon>
        <taxon>Viridiplantae</taxon>
        <taxon>Streptophyta</taxon>
        <taxon>Embryophyta</taxon>
        <taxon>Tracheophyta</taxon>
        <taxon>Spermatophyta</taxon>
        <taxon>Pinopsida</taxon>
        <taxon>Pinidae</taxon>
        <taxon>Conifers II</taxon>
        <taxon>Cupressales</taxon>
        <taxon>Taxaceae</taxon>
        <taxon>Taxus</taxon>
    </lineage>
</organism>